<feature type="compositionally biased region" description="Polar residues" evidence="4">
    <location>
        <begin position="229"/>
        <end position="239"/>
    </location>
</feature>
<dbReference type="GO" id="GO:0005654">
    <property type="term" value="C:nucleoplasm"/>
    <property type="evidence" value="ECO:0007669"/>
    <property type="project" value="TreeGrafter"/>
</dbReference>
<evidence type="ECO:0000259" key="5">
    <source>
        <dbReference type="SMART" id="SM01135"/>
    </source>
</evidence>
<feature type="compositionally biased region" description="Polar residues" evidence="4">
    <location>
        <begin position="188"/>
        <end position="201"/>
    </location>
</feature>
<dbReference type="SMART" id="SM01135">
    <property type="entry name" value="DIRP"/>
    <property type="match status" value="1"/>
</dbReference>
<keyword evidence="3" id="KW-0539">Nucleus</keyword>
<feature type="domain" description="DIRP" evidence="5">
    <location>
        <begin position="479"/>
        <end position="583"/>
    </location>
</feature>
<evidence type="ECO:0000256" key="1">
    <source>
        <dbReference type="ARBA" id="ARBA00004123"/>
    </source>
</evidence>
<dbReference type="GO" id="GO:0051726">
    <property type="term" value="P:regulation of cell cycle"/>
    <property type="evidence" value="ECO:0007669"/>
    <property type="project" value="TreeGrafter"/>
</dbReference>
<feature type="compositionally biased region" description="Polar residues" evidence="4">
    <location>
        <begin position="293"/>
        <end position="306"/>
    </location>
</feature>
<dbReference type="AlphaFoldDB" id="A0A1D2MWD7"/>
<dbReference type="Pfam" id="PF19438">
    <property type="entry name" value="LIN9_C"/>
    <property type="match status" value="1"/>
</dbReference>
<feature type="compositionally biased region" description="Basic and acidic residues" evidence="4">
    <location>
        <begin position="262"/>
        <end position="271"/>
    </location>
</feature>
<evidence type="ECO:0000313" key="7">
    <source>
        <dbReference type="Proteomes" id="UP000094527"/>
    </source>
</evidence>
<dbReference type="PANTHER" id="PTHR21689:SF2">
    <property type="entry name" value="PROTEIN LIN-9 HOMOLOG"/>
    <property type="match status" value="1"/>
</dbReference>
<feature type="compositionally biased region" description="Polar residues" evidence="4">
    <location>
        <begin position="130"/>
        <end position="139"/>
    </location>
</feature>
<feature type="compositionally biased region" description="Low complexity" evidence="4">
    <location>
        <begin position="141"/>
        <end position="158"/>
    </location>
</feature>
<evidence type="ECO:0000256" key="4">
    <source>
        <dbReference type="SAM" id="MobiDB-lite"/>
    </source>
</evidence>
<feature type="compositionally biased region" description="Basic and acidic residues" evidence="4">
    <location>
        <begin position="307"/>
        <end position="346"/>
    </location>
</feature>
<dbReference type="InterPro" id="IPR010561">
    <property type="entry name" value="LIN-9/ALY1"/>
</dbReference>
<gene>
    <name evidence="6" type="ORF">Ocin01_09423</name>
</gene>
<dbReference type="STRING" id="48709.A0A1D2MWD7"/>
<proteinExistence type="inferred from homology"/>
<dbReference type="EMBL" id="LJIJ01000459">
    <property type="protein sequence ID" value="ODM97251.1"/>
    <property type="molecule type" value="Genomic_DNA"/>
</dbReference>
<organism evidence="6 7">
    <name type="scientific">Orchesella cincta</name>
    <name type="common">Springtail</name>
    <name type="synonym">Podura cincta</name>
    <dbReference type="NCBI Taxonomy" id="48709"/>
    <lineage>
        <taxon>Eukaryota</taxon>
        <taxon>Metazoa</taxon>
        <taxon>Ecdysozoa</taxon>
        <taxon>Arthropoda</taxon>
        <taxon>Hexapoda</taxon>
        <taxon>Collembola</taxon>
        <taxon>Entomobryomorpha</taxon>
        <taxon>Entomobryoidea</taxon>
        <taxon>Orchesellidae</taxon>
        <taxon>Orchesellinae</taxon>
        <taxon>Orchesella</taxon>
    </lineage>
</organism>
<evidence type="ECO:0000256" key="3">
    <source>
        <dbReference type="ARBA" id="ARBA00023242"/>
    </source>
</evidence>
<feature type="compositionally biased region" description="Acidic residues" evidence="4">
    <location>
        <begin position="110"/>
        <end position="123"/>
    </location>
</feature>
<dbReference type="Pfam" id="PF06584">
    <property type="entry name" value="DIRP"/>
    <property type="match status" value="1"/>
</dbReference>
<keyword evidence="7" id="KW-1185">Reference proteome</keyword>
<sequence length="876" mass="99231">MERRSSRGRPVTGKTRTPVLPPVSGRRGGAGGSKSEPPPPPLREPSPPPQNNIVSSNDVPASEEVVLNRRGMPARQRKRNRLYFDDDMVTPETWKSTIAKNAKKVKAEPVDTEEEDDDAEEILGDLPGMPNSTGVGRQNSRGRSTASASPARSGSSSPVKQMQGKKGKQPEVLSPEKVTKKPGRPVANNANSTPNHRSTPVLSVPILIPPSPEKPKRGTRTIQILPPVTANTPRQSTSGRIIIPNIKPDPDAPPPPRTIKAKALEPDKWSKAADQANRLKKTEDDKEKKKSVAQGTKKSVNFNQSNVERDIKQKDGFDKKSPKKDVDYNKQLDKERERTLKEKEKKQAILKEKEQERIAKEKEKERTAAAKEKEKKVLLKEKKRERNLSGKDHRESIAILPPVVKLRPQTTFITTEEQQQQHHHQQQPSHQHQQLMAVIKIDETSAQVIDKRVAHDISIRLRNLLKLPKAHKWVCYEWFYSNIDKVLFEGENDFQICLKESFPTLKARKLTRTEWTKIRRLMGKPRRCSQAFFDEEREELARRRMKIRQIQQRKVTDFNYKELPDEIPLQLVIGTKVTARLRRPQDGLFTGTIEGVDTSNNTYRITFDRPGLGTHSIPDYEVLSNDAPETVSTSSFALKIPRRSGGFTVGTFKFQNPALLGDQPEGFPKSPFPADGMLGGFPIRLLDMIVRLSKLLKAKREKIMTLKELNVEAEKMKSYGRPYNAEYRARYARCVLDLDSMNKEMAMYLEGIQTYCLEITNDHGNTSQMVIPEHILESSRQEASMVVSTYNCKANRTLVHNQKIVALVHHLTSLILQVRALSTADRNLYELKSLKDTIKDVKASLEGKNLQCFQNKIEIPMNRIIAGLCVTQPKAY</sequence>
<comment type="subcellular location">
    <subcellularLocation>
        <location evidence="1">Nucleus</location>
    </subcellularLocation>
</comment>
<feature type="compositionally biased region" description="Basic and acidic residues" evidence="4">
    <location>
        <begin position="280"/>
        <end position="290"/>
    </location>
</feature>
<evidence type="ECO:0000256" key="2">
    <source>
        <dbReference type="ARBA" id="ARBA00006732"/>
    </source>
</evidence>
<dbReference type="GO" id="GO:0006351">
    <property type="term" value="P:DNA-templated transcription"/>
    <property type="evidence" value="ECO:0007669"/>
    <property type="project" value="InterPro"/>
</dbReference>
<dbReference type="Proteomes" id="UP000094527">
    <property type="component" value="Unassembled WGS sequence"/>
</dbReference>
<feature type="compositionally biased region" description="Pro residues" evidence="4">
    <location>
        <begin position="36"/>
        <end position="50"/>
    </location>
</feature>
<reference evidence="6 7" key="1">
    <citation type="journal article" date="2016" name="Genome Biol. Evol.">
        <title>Gene Family Evolution Reflects Adaptation to Soil Environmental Stressors in the Genome of the Collembolan Orchesella cincta.</title>
        <authorList>
            <person name="Faddeeva-Vakhrusheva A."/>
            <person name="Derks M.F."/>
            <person name="Anvar S.Y."/>
            <person name="Agamennone V."/>
            <person name="Suring W."/>
            <person name="Smit S."/>
            <person name="van Straalen N.M."/>
            <person name="Roelofs D."/>
        </authorList>
    </citation>
    <scope>NUCLEOTIDE SEQUENCE [LARGE SCALE GENOMIC DNA]</scope>
    <source>
        <tissue evidence="6">Mixed pool</tissue>
    </source>
</reference>
<evidence type="ECO:0000313" key="6">
    <source>
        <dbReference type="EMBL" id="ODM97251.1"/>
    </source>
</evidence>
<protein>
    <submittedName>
        <fullName evidence="6">Protein lin-9</fullName>
    </submittedName>
</protein>
<feature type="region of interest" description="Disordered" evidence="4">
    <location>
        <begin position="1"/>
        <end position="346"/>
    </location>
</feature>
<dbReference type="PANTHER" id="PTHR21689">
    <property type="entry name" value="LIN-9"/>
    <property type="match status" value="1"/>
</dbReference>
<comment type="caution">
    <text evidence="6">The sequence shown here is derived from an EMBL/GenBank/DDBJ whole genome shotgun (WGS) entry which is preliminary data.</text>
</comment>
<dbReference type="OrthoDB" id="2339771at2759"/>
<dbReference type="GO" id="GO:0017053">
    <property type="term" value="C:transcription repressor complex"/>
    <property type="evidence" value="ECO:0007669"/>
    <property type="project" value="InterPro"/>
</dbReference>
<comment type="similarity">
    <text evidence="2">Belongs to the lin-9 family.</text>
</comment>
<dbReference type="GO" id="GO:0003677">
    <property type="term" value="F:DNA binding"/>
    <property type="evidence" value="ECO:0007669"/>
    <property type="project" value="TreeGrafter"/>
</dbReference>
<dbReference type="InterPro" id="IPR033471">
    <property type="entry name" value="DIRP"/>
</dbReference>
<name>A0A1D2MWD7_ORCCI</name>
<dbReference type="InterPro" id="IPR045831">
    <property type="entry name" value="LIN9_C"/>
</dbReference>
<dbReference type="GO" id="GO:0006357">
    <property type="term" value="P:regulation of transcription by RNA polymerase II"/>
    <property type="evidence" value="ECO:0007669"/>
    <property type="project" value="TreeGrafter"/>
</dbReference>
<accession>A0A1D2MWD7</accession>